<feature type="non-terminal residue" evidence="1">
    <location>
        <position position="1"/>
    </location>
</feature>
<name>A0A0C9X692_9AGAR</name>
<evidence type="ECO:0000313" key="2">
    <source>
        <dbReference type="Proteomes" id="UP000054477"/>
    </source>
</evidence>
<evidence type="ECO:0000313" key="1">
    <source>
        <dbReference type="EMBL" id="KIJ91957.1"/>
    </source>
</evidence>
<accession>A0A0C9X692</accession>
<organism evidence="1 2">
    <name type="scientific">Laccaria amethystina LaAM-08-1</name>
    <dbReference type="NCBI Taxonomy" id="1095629"/>
    <lineage>
        <taxon>Eukaryota</taxon>
        <taxon>Fungi</taxon>
        <taxon>Dikarya</taxon>
        <taxon>Basidiomycota</taxon>
        <taxon>Agaricomycotina</taxon>
        <taxon>Agaricomycetes</taxon>
        <taxon>Agaricomycetidae</taxon>
        <taxon>Agaricales</taxon>
        <taxon>Agaricineae</taxon>
        <taxon>Hydnangiaceae</taxon>
        <taxon>Laccaria</taxon>
    </lineage>
</organism>
<gene>
    <name evidence="1" type="ORF">K443DRAFT_685549</name>
</gene>
<proteinExistence type="predicted"/>
<dbReference type="AlphaFoldDB" id="A0A0C9X692"/>
<reference evidence="2" key="2">
    <citation type="submission" date="2015-01" db="EMBL/GenBank/DDBJ databases">
        <title>Evolutionary Origins and Diversification of the Mycorrhizal Mutualists.</title>
        <authorList>
            <consortium name="DOE Joint Genome Institute"/>
            <consortium name="Mycorrhizal Genomics Consortium"/>
            <person name="Kohler A."/>
            <person name="Kuo A."/>
            <person name="Nagy L.G."/>
            <person name="Floudas D."/>
            <person name="Copeland A."/>
            <person name="Barry K.W."/>
            <person name="Cichocki N."/>
            <person name="Veneault-Fourrey C."/>
            <person name="LaButti K."/>
            <person name="Lindquist E.A."/>
            <person name="Lipzen A."/>
            <person name="Lundell T."/>
            <person name="Morin E."/>
            <person name="Murat C."/>
            <person name="Riley R."/>
            <person name="Ohm R."/>
            <person name="Sun H."/>
            <person name="Tunlid A."/>
            <person name="Henrissat B."/>
            <person name="Grigoriev I.V."/>
            <person name="Hibbett D.S."/>
            <person name="Martin F."/>
        </authorList>
    </citation>
    <scope>NUCLEOTIDE SEQUENCE [LARGE SCALE GENOMIC DNA]</scope>
    <source>
        <strain evidence="2">LaAM-08-1</strain>
    </source>
</reference>
<dbReference type="EMBL" id="KN838952">
    <property type="protein sequence ID" value="KIJ91957.1"/>
    <property type="molecule type" value="Genomic_DNA"/>
</dbReference>
<dbReference type="Proteomes" id="UP000054477">
    <property type="component" value="Unassembled WGS sequence"/>
</dbReference>
<reference evidence="1 2" key="1">
    <citation type="submission" date="2014-04" db="EMBL/GenBank/DDBJ databases">
        <authorList>
            <consortium name="DOE Joint Genome Institute"/>
            <person name="Kuo A."/>
            <person name="Kohler A."/>
            <person name="Nagy L.G."/>
            <person name="Floudas D."/>
            <person name="Copeland A."/>
            <person name="Barry K.W."/>
            <person name="Cichocki N."/>
            <person name="Veneault-Fourrey C."/>
            <person name="LaButti K."/>
            <person name="Lindquist E.A."/>
            <person name="Lipzen A."/>
            <person name="Lundell T."/>
            <person name="Morin E."/>
            <person name="Murat C."/>
            <person name="Sun H."/>
            <person name="Tunlid A."/>
            <person name="Henrissat B."/>
            <person name="Grigoriev I.V."/>
            <person name="Hibbett D.S."/>
            <person name="Martin F."/>
            <person name="Nordberg H.P."/>
            <person name="Cantor M.N."/>
            <person name="Hua S.X."/>
        </authorList>
    </citation>
    <scope>NUCLEOTIDE SEQUENCE [LARGE SCALE GENOMIC DNA]</scope>
    <source>
        <strain evidence="1 2">LaAM-08-1</strain>
    </source>
</reference>
<dbReference type="HOGENOM" id="CLU_2746955_0_0_1"/>
<sequence>PSVLWGRRLIQTRDGDERLLGSAKTVRRMTAEVDERRRLPTEHDVNERDEKVVRQIRVTIVAEVVTRHQLN</sequence>
<protein>
    <submittedName>
        <fullName evidence="1">Uncharacterized protein</fullName>
    </submittedName>
</protein>
<keyword evidence="2" id="KW-1185">Reference proteome</keyword>